<gene>
    <name evidence="3" type="ORF">BN1204_062280</name>
    <name evidence="2" type="ORF">NCLIV_062280</name>
</gene>
<evidence type="ECO:0000256" key="1">
    <source>
        <dbReference type="SAM" id="MobiDB-lite"/>
    </source>
</evidence>
<name>F0VQ05_NEOCL</name>
<dbReference type="RefSeq" id="XP_003885828.1">
    <property type="nucleotide sequence ID" value="XM_003885779.1"/>
</dbReference>
<dbReference type="AlphaFoldDB" id="F0VQ05"/>
<evidence type="ECO:0000313" key="4">
    <source>
        <dbReference type="Proteomes" id="UP000007494"/>
    </source>
</evidence>
<dbReference type="Proteomes" id="UP000007494">
    <property type="component" value="Chromosome XII"/>
</dbReference>
<reference evidence="2" key="1">
    <citation type="submission" date="2011-02" db="EMBL/GenBank/DDBJ databases">
        <authorList>
            <person name="Aslett M."/>
        </authorList>
    </citation>
    <scope>NUCLEOTIDE SEQUENCE</scope>
    <source>
        <strain evidence="2">Liverpool</strain>
    </source>
</reference>
<evidence type="ECO:0000313" key="2">
    <source>
        <dbReference type="EMBL" id="CBZ55802.1"/>
    </source>
</evidence>
<dbReference type="EMBL" id="LN714487">
    <property type="protein sequence ID" value="CEL70544.1"/>
    <property type="molecule type" value="Genomic_DNA"/>
</dbReference>
<evidence type="ECO:0000313" key="3">
    <source>
        <dbReference type="EMBL" id="CEL70544.1"/>
    </source>
</evidence>
<reference evidence="3" key="4">
    <citation type="journal article" date="2015" name="PLoS ONE">
        <title>Comprehensive Evaluation of Toxoplasma gondii VEG and Neospora caninum LIV Genomes with Tachyzoite Stage Transcriptome and Proteome Defines Novel Transcript Features.</title>
        <authorList>
            <person name="Ramaprasad A."/>
            <person name="Mourier T."/>
            <person name="Naeem R."/>
            <person name="Malas T.B."/>
            <person name="Moussa E."/>
            <person name="Panigrahi A."/>
            <person name="Vermont S.J."/>
            <person name="Otto T.D."/>
            <person name="Wastling J."/>
            <person name="Pain A."/>
        </authorList>
    </citation>
    <scope>NUCLEOTIDE SEQUENCE</scope>
    <source>
        <strain evidence="3">Liverpool</strain>
    </source>
</reference>
<dbReference type="OrthoDB" id="329639at2759"/>
<dbReference type="GeneID" id="13441233"/>
<dbReference type="VEuPathDB" id="ToxoDB:NCLIV_062280"/>
<reference evidence="4" key="3">
    <citation type="journal article" date="2012" name="PLoS Pathog.">
        <title>Comparative genomics of the apicomplexan parasites Toxoplasma gondii and Neospora caninum: Coccidia differing in host range and transmission strategy.</title>
        <authorList>
            <person name="Reid A.J."/>
            <person name="Vermont S.J."/>
            <person name="Cotton J.A."/>
            <person name="Harris D."/>
            <person name="Hill-Cawthorne G.A."/>
            <person name="Konen-Waisman S."/>
            <person name="Latham S.M."/>
            <person name="Mourier T."/>
            <person name="Norton R."/>
            <person name="Quail M.A."/>
            <person name="Sanders M."/>
            <person name="Shanmugam D."/>
            <person name="Sohal A."/>
            <person name="Wasmuth J.D."/>
            <person name="Brunk B."/>
            <person name="Grigg M.E."/>
            <person name="Howard J.C."/>
            <person name="Parkinson J."/>
            <person name="Roos D.S."/>
            <person name="Trees A.J."/>
            <person name="Berriman M."/>
            <person name="Pain A."/>
            <person name="Wastling J.M."/>
        </authorList>
    </citation>
    <scope>NUCLEOTIDE SEQUENCE [LARGE SCALE GENOMIC DNA]</scope>
    <source>
        <strain evidence="4">Liverpool</strain>
    </source>
</reference>
<organism evidence="2 4">
    <name type="scientific">Neospora caninum (strain Liverpool)</name>
    <dbReference type="NCBI Taxonomy" id="572307"/>
    <lineage>
        <taxon>Eukaryota</taxon>
        <taxon>Sar</taxon>
        <taxon>Alveolata</taxon>
        <taxon>Apicomplexa</taxon>
        <taxon>Conoidasida</taxon>
        <taxon>Coccidia</taxon>
        <taxon>Eucoccidiorida</taxon>
        <taxon>Eimeriorina</taxon>
        <taxon>Sarcocystidae</taxon>
        <taxon>Neospora</taxon>
    </lineage>
</organism>
<dbReference type="EMBL" id="FR823393">
    <property type="protein sequence ID" value="CBZ55802.1"/>
    <property type="molecule type" value="Genomic_DNA"/>
</dbReference>
<sequence length="341" mass="37565">MSAPGTNTPSPTVQPTGHGVGSSPQGGVPAVAARHYVDSPVSSNNGPQTAPPSTFLLPPQHTAMSSPASPRKPDPEIIAVQSALTTTPPHSFAASVIDSSPCSPRSFRWYAGRTLDAPTSGSASFEVAQRSNVYSYAPISDRARYHVPWQSGLPTLDEEFRTVFRYEDLSNKERRDFLSLSGVAYPEQHTQRTQAQGSYLEHYPVPPPLDGHHFGGDPLLRSRLAPTDARSYMREQGHPGHPQKFYHNDLMLDNIMSPGKIGEICAGTVPTYVDVPNFGRMQGLFAKQADGTVYPLITLPKMTPHDIFKTIDKMQAQKRKSRRQHPFWTFVCCQRVEAEED</sequence>
<dbReference type="eggNOG" id="ENOG502QZP5">
    <property type="taxonomic scope" value="Eukaryota"/>
</dbReference>
<feature type="compositionally biased region" description="Polar residues" evidence="1">
    <location>
        <begin position="1"/>
        <end position="15"/>
    </location>
</feature>
<dbReference type="OMA" id="YLEHYPV"/>
<dbReference type="InParanoid" id="F0VQ05"/>
<keyword evidence="4" id="KW-1185">Reference proteome</keyword>
<feature type="region of interest" description="Disordered" evidence="1">
    <location>
        <begin position="1"/>
        <end position="74"/>
    </location>
</feature>
<protein>
    <submittedName>
        <fullName evidence="2">Uncharacterized protein</fullName>
    </submittedName>
</protein>
<feature type="compositionally biased region" description="Polar residues" evidence="1">
    <location>
        <begin position="40"/>
        <end position="52"/>
    </location>
</feature>
<reference evidence="2" key="2">
    <citation type="submission" date="2011-03" db="EMBL/GenBank/DDBJ databases">
        <title>Comparative genomics and transcriptomics of Neospora caninum and Toxoplasma gondii.</title>
        <authorList>
            <person name="Reid A.J."/>
            <person name="Sohal A."/>
            <person name="Harris D."/>
            <person name="Quail M."/>
            <person name="Sanders M."/>
            <person name="Berriman M."/>
            <person name="Wastling J.M."/>
            <person name="Pain A."/>
        </authorList>
    </citation>
    <scope>NUCLEOTIDE SEQUENCE</scope>
    <source>
        <strain evidence="2">Liverpool</strain>
    </source>
</reference>
<accession>F0VQ05</accession>
<proteinExistence type="predicted"/>